<comment type="pathway">
    <text evidence="3 14">Cofactor biosynthesis; NAD(+) biosynthesis; quinolinate from iminoaspartate: step 1/1.</text>
</comment>
<feature type="binding site" evidence="14">
    <location>
        <position position="285"/>
    </location>
    <ligand>
        <name>[4Fe-4S] cluster</name>
        <dbReference type="ChEBI" id="CHEBI:49883"/>
    </ligand>
</feature>
<accession>A0A0H4VU66</accession>
<evidence type="ECO:0000256" key="10">
    <source>
        <dbReference type="ARBA" id="ARBA00023004"/>
    </source>
</evidence>
<evidence type="ECO:0000256" key="3">
    <source>
        <dbReference type="ARBA" id="ARBA00005065"/>
    </source>
</evidence>
<dbReference type="PANTHER" id="PTHR30573">
    <property type="entry name" value="QUINOLINATE SYNTHETASE A"/>
    <property type="match status" value="1"/>
</dbReference>
<evidence type="ECO:0000256" key="7">
    <source>
        <dbReference type="ARBA" id="ARBA00022642"/>
    </source>
</evidence>
<dbReference type="GO" id="GO:0034628">
    <property type="term" value="P:'de novo' NAD+ biosynthetic process from L-aspartate"/>
    <property type="evidence" value="ECO:0007669"/>
    <property type="project" value="TreeGrafter"/>
</dbReference>
<dbReference type="KEGG" id="ruf:TH63_04270"/>
<evidence type="ECO:0000256" key="6">
    <source>
        <dbReference type="ARBA" id="ARBA00022490"/>
    </source>
</evidence>
<dbReference type="PATRIC" id="fig|1379910.4.peg.929"/>
<dbReference type="Pfam" id="PF02445">
    <property type="entry name" value="NadA"/>
    <property type="match status" value="1"/>
</dbReference>
<evidence type="ECO:0000256" key="2">
    <source>
        <dbReference type="ARBA" id="ARBA00004496"/>
    </source>
</evidence>
<dbReference type="InterPro" id="IPR003473">
    <property type="entry name" value="NadA"/>
</dbReference>
<dbReference type="NCBIfam" id="TIGR00550">
    <property type="entry name" value="nadA"/>
    <property type="match status" value="1"/>
</dbReference>
<dbReference type="InterPro" id="IPR036094">
    <property type="entry name" value="NadA_sf"/>
</dbReference>
<feature type="binding site" evidence="14">
    <location>
        <position position="147"/>
    </location>
    <ligand>
        <name>iminosuccinate</name>
        <dbReference type="ChEBI" id="CHEBI:77875"/>
    </ligand>
</feature>
<keyword evidence="8 14" id="KW-0808">Transferase</keyword>
<organism evidence="15 16">
    <name type="scientific">Rufibacter radiotolerans</name>
    <dbReference type="NCBI Taxonomy" id="1379910"/>
    <lineage>
        <taxon>Bacteria</taxon>
        <taxon>Pseudomonadati</taxon>
        <taxon>Bacteroidota</taxon>
        <taxon>Cytophagia</taxon>
        <taxon>Cytophagales</taxon>
        <taxon>Hymenobacteraceae</taxon>
        <taxon>Rufibacter</taxon>
    </lineage>
</organism>
<keyword evidence="10 14" id="KW-0408">Iron</keyword>
<dbReference type="EC" id="2.5.1.72" evidence="4 14"/>
<dbReference type="FunFam" id="3.40.50.10800:FF:000001">
    <property type="entry name" value="Quinolinate synthase A"/>
    <property type="match status" value="1"/>
</dbReference>
<evidence type="ECO:0000256" key="4">
    <source>
        <dbReference type="ARBA" id="ARBA00012669"/>
    </source>
</evidence>
<dbReference type="AlphaFoldDB" id="A0A0H4VU66"/>
<dbReference type="HAMAP" id="MF_00568">
    <property type="entry name" value="NadA_type2"/>
    <property type="match status" value="1"/>
</dbReference>
<dbReference type="GO" id="GO:0051539">
    <property type="term" value="F:4 iron, 4 sulfur cluster binding"/>
    <property type="evidence" value="ECO:0007669"/>
    <property type="project" value="UniProtKB-KW"/>
</dbReference>
<comment type="subcellular location">
    <subcellularLocation>
        <location evidence="2 14">Cytoplasm</location>
    </subcellularLocation>
</comment>
<dbReference type="SUPFAM" id="SSF142754">
    <property type="entry name" value="NadA-like"/>
    <property type="match status" value="1"/>
</dbReference>
<reference evidence="15 16" key="1">
    <citation type="submission" date="2015-01" db="EMBL/GenBank/DDBJ databases">
        <title>Rufibacter sp./DG31D/ whole genome sequencing.</title>
        <authorList>
            <person name="Kim M.K."/>
            <person name="Srinivasan S."/>
            <person name="Lee J.-J."/>
        </authorList>
    </citation>
    <scope>NUCLEOTIDE SEQUENCE [LARGE SCALE GENOMIC DNA]</scope>
    <source>
        <strain evidence="15 16">DG31D</strain>
    </source>
</reference>
<keyword evidence="16" id="KW-1185">Reference proteome</keyword>
<feature type="binding site" evidence="14">
    <location>
        <begin position="130"/>
        <end position="132"/>
    </location>
    <ligand>
        <name>iminosuccinate</name>
        <dbReference type="ChEBI" id="CHEBI:77875"/>
    </ligand>
</feature>
<comment type="cofactor">
    <cofactor evidence="14">
        <name>[4Fe-4S] cluster</name>
        <dbReference type="ChEBI" id="CHEBI:49883"/>
    </cofactor>
    <text evidence="14">Binds 1 [4Fe-4S] cluster per subunit.</text>
</comment>
<keyword evidence="5 14" id="KW-0004">4Fe-4S</keyword>
<dbReference type="GO" id="GO:0008987">
    <property type="term" value="F:quinolinate synthetase A activity"/>
    <property type="evidence" value="ECO:0007669"/>
    <property type="project" value="UniProtKB-UniRule"/>
</dbReference>
<feature type="binding site" evidence="14">
    <location>
        <position position="190"/>
    </location>
    <ligand>
        <name>[4Fe-4S] cluster</name>
        <dbReference type="ChEBI" id="CHEBI:49883"/>
    </ligand>
</feature>
<evidence type="ECO:0000256" key="12">
    <source>
        <dbReference type="ARBA" id="ARBA00050125"/>
    </source>
</evidence>
<evidence type="ECO:0000256" key="11">
    <source>
        <dbReference type="ARBA" id="ARBA00023014"/>
    </source>
</evidence>
<gene>
    <name evidence="14" type="primary">nadA</name>
    <name evidence="15" type="ORF">TH63_04270</name>
</gene>
<name>A0A0H4VU66_9BACT</name>
<dbReference type="NCBIfam" id="NF006878">
    <property type="entry name" value="PRK09375.1-2"/>
    <property type="match status" value="1"/>
</dbReference>
<dbReference type="GO" id="GO:0046872">
    <property type="term" value="F:metal ion binding"/>
    <property type="evidence" value="ECO:0007669"/>
    <property type="project" value="UniProtKB-KW"/>
</dbReference>
<sequence length="328" mass="36681">MTITELQEKYKKTEPVTNLTDDQLKEEILRLKKEKNAVILAHYYQEWKIQEIADYVGDSLGLSQQAAKTEADVIVFAGVHFMAETAKILSPQKKVLLPDLDAGCSLADSCPADAFQKFKDAHPGHVVVSYVNCTAEIKALSDIICTSSNAKKIIDSIPQETPIIFAPDVNLGRYLKKVTGRDLVLWDGACIVHDSFSLDKIKSLQEQHPQAKILAHPECSHAILEIADYVDSTAKMLDYSQKDATSTYIVVTEEGILHQMRKASPEKLFLPAPLVTYTECACGECPYMRLNTLEKLYLCLLREEPAIDLDEDLRLKALAPIQRMLELS</sequence>
<dbReference type="InterPro" id="IPR023066">
    <property type="entry name" value="Quinolinate_synth_type2"/>
</dbReference>
<protein>
    <recommendedName>
        <fullName evidence="13 14">Quinolinate synthase</fullName>
        <ecNumber evidence="4 14">2.5.1.72</ecNumber>
    </recommendedName>
</protein>
<feature type="binding site" evidence="14">
    <location>
        <position position="233"/>
    </location>
    <ligand>
        <name>iminosuccinate</name>
        <dbReference type="ChEBI" id="CHEBI:77875"/>
    </ligand>
</feature>
<evidence type="ECO:0000256" key="5">
    <source>
        <dbReference type="ARBA" id="ARBA00022485"/>
    </source>
</evidence>
<dbReference type="NCBIfam" id="NF006879">
    <property type="entry name" value="PRK09375.1-4"/>
    <property type="match status" value="1"/>
</dbReference>
<feature type="binding site" evidence="14">
    <location>
        <position position="59"/>
    </location>
    <ligand>
        <name>iminosuccinate</name>
        <dbReference type="ChEBI" id="CHEBI:77875"/>
    </ligand>
</feature>
<evidence type="ECO:0000256" key="14">
    <source>
        <dbReference type="HAMAP-Rule" id="MF_00568"/>
    </source>
</evidence>
<evidence type="ECO:0000313" key="16">
    <source>
        <dbReference type="Proteomes" id="UP000036458"/>
    </source>
</evidence>
<dbReference type="FunFam" id="3.40.50.10800:FF:000003">
    <property type="entry name" value="Quinolinate synthase A"/>
    <property type="match status" value="1"/>
</dbReference>
<dbReference type="Gene3D" id="3.40.50.10800">
    <property type="entry name" value="NadA-like"/>
    <property type="match status" value="3"/>
</dbReference>
<evidence type="ECO:0000256" key="8">
    <source>
        <dbReference type="ARBA" id="ARBA00022679"/>
    </source>
</evidence>
<comment type="function">
    <text evidence="1 14">Catalyzes the condensation of iminoaspartate with dihydroxyacetone phosphate to form quinolinate.</text>
</comment>
<dbReference type="OrthoDB" id="9801204at2"/>
<feature type="binding site" evidence="14">
    <location>
        <begin position="216"/>
        <end position="218"/>
    </location>
    <ligand>
        <name>iminosuccinate</name>
        <dbReference type="ChEBI" id="CHEBI:77875"/>
    </ligand>
</feature>
<comment type="catalytic activity">
    <reaction evidence="12">
        <text>iminosuccinate + dihydroxyacetone phosphate = quinolinate + phosphate + 2 H2O + H(+)</text>
        <dbReference type="Rhea" id="RHEA:25888"/>
        <dbReference type="ChEBI" id="CHEBI:15377"/>
        <dbReference type="ChEBI" id="CHEBI:15378"/>
        <dbReference type="ChEBI" id="CHEBI:29959"/>
        <dbReference type="ChEBI" id="CHEBI:43474"/>
        <dbReference type="ChEBI" id="CHEBI:57642"/>
        <dbReference type="ChEBI" id="CHEBI:77875"/>
        <dbReference type="EC" id="2.5.1.72"/>
    </reaction>
    <physiologicalReaction direction="left-to-right" evidence="12">
        <dbReference type="Rhea" id="RHEA:25889"/>
    </physiologicalReaction>
</comment>
<dbReference type="PANTHER" id="PTHR30573:SF0">
    <property type="entry name" value="QUINOLINATE SYNTHASE, CHLOROPLASTIC"/>
    <property type="match status" value="1"/>
</dbReference>
<keyword evidence="6 14" id="KW-0963">Cytoplasm</keyword>
<dbReference type="Proteomes" id="UP000036458">
    <property type="component" value="Chromosome"/>
</dbReference>
<keyword evidence="9 14" id="KW-0479">Metal-binding</keyword>
<dbReference type="UniPathway" id="UPA00253">
    <property type="reaction ID" value="UER00327"/>
</dbReference>
<evidence type="ECO:0000256" key="1">
    <source>
        <dbReference type="ARBA" id="ARBA00003791"/>
    </source>
</evidence>
<comment type="similarity">
    <text evidence="14">Belongs to the quinolinate synthase family. Type 2 subfamily.</text>
</comment>
<dbReference type="GO" id="GO:0005829">
    <property type="term" value="C:cytosol"/>
    <property type="evidence" value="ECO:0007669"/>
    <property type="project" value="TreeGrafter"/>
</dbReference>
<evidence type="ECO:0000256" key="13">
    <source>
        <dbReference type="ARBA" id="ARBA00073059"/>
    </source>
</evidence>
<keyword evidence="7 14" id="KW-0662">Pyridine nucleotide biosynthesis</keyword>
<feature type="binding site" evidence="14">
    <location>
        <position position="42"/>
    </location>
    <ligand>
        <name>iminosuccinate</name>
        <dbReference type="ChEBI" id="CHEBI:77875"/>
    </ligand>
</feature>
<feature type="binding site" evidence="14">
    <location>
        <position position="104"/>
    </location>
    <ligand>
        <name>[4Fe-4S] cluster</name>
        <dbReference type="ChEBI" id="CHEBI:49883"/>
    </ligand>
</feature>
<evidence type="ECO:0000313" key="15">
    <source>
        <dbReference type="EMBL" id="AKQ47482.1"/>
    </source>
</evidence>
<dbReference type="RefSeq" id="WP_048922576.1">
    <property type="nucleotide sequence ID" value="NZ_CP010777.1"/>
</dbReference>
<dbReference type="STRING" id="1379910.TH63_04270"/>
<proteinExistence type="inferred from homology"/>
<evidence type="ECO:0000256" key="9">
    <source>
        <dbReference type="ARBA" id="ARBA00022723"/>
    </source>
</evidence>
<dbReference type="EMBL" id="CP010777">
    <property type="protein sequence ID" value="AKQ47482.1"/>
    <property type="molecule type" value="Genomic_DNA"/>
</dbReference>
<keyword evidence="11 14" id="KW-0411">Iron-sulfur</keyword>